<sequence length="316" mass="33134">MFVSTAVTAIVAALAVAPEVSAGGLSLAIGVNTNWGLSNFNAAPPAVKAQCRGAGSFFMDLAGQTGCVSPQTVSTPPANTCPFSWGWHGGRGCCVPKKEVSVCDCGEGYGFNRGSLKCRPNVSPSCGGNQWYHQRSGSCCDNGWQWNPPKGNCPVGIYCPSGWFWHTGLLQCRPTFPRCGEPDCGPDWIPGRSCCCRGGNCGPGPSQKTQPKPPTNPWRWKKDQQPIAEGEVDSSIYCPNDMTACTVPTESGAWAWECLDTQTELESCGGCLSTGAGKDCTSIAHAVSVGCEQGACVVHSCKTGFAAVNGTSCERV</sequence>
<dbReference type="Pfam" id="PF21671">
    <property type="entry name" value="CPL1-like"/>
    <property type="match status" value="1"/>
</dbReference>
<feature type="domain" description="Protein CPL1-like" evidence="3">
    <location>
        <begin position="256"/>
        <end position="313"/>
    </location>
</feature>
<dbReference type="EMBL" id="CP086715">
    <property type="protein sequence ID" value="WOO78782.1"/>
    <property type="molecule type" value="Genomic_DNA"/>
</dbReference>
<dbReference type="PANTHER" id="PTHR35192">
    <property type="entry name" value="PROTEIN, PUTATIVE-RELATED"/>
    <property type="match status" value="1"/>
</dbReference>
<gene>
    <name evidence="4" type="primary">priA_1</name>
    <name evidence="4" type="ORF">LOC62_02G002320</name>
</gene>
<dbReference type="AlphaFoldDB" id="A0AAF0Y3J8"/>
<proteinExistence type="predicted"/>
<evidence type="ECO:0000259" key="3">
    <source>
        <dbReference type="Pfam" id="PF21671"/>
    </source>
</evidence>
<feature type="region of interest" description="Disordered" evidence="1">
    <location>
        <begin position="202"/>
        <end position="221"/>
    </location>
</feature>
<reference evidence="4" key="1">
    <citation type="submission" date="2023-10" db="EMBL/GenBank/DDBJ databases">
        <authorList>
            <person name="Noh H."/>
        </authorList>
    </citation>
    <scope>NUCLEOTIDE SEQUENCE</scope>
    <source>
        <strain evidence="4">DUCC4014</strain>
    </source>
</reference>
<keyword evidence="2" id="KW-0732">Signal</keyword>
<evidence type="ECO:0000313" key="4">
    <source>
        <dbReference type="EMBL" id="WOO78782.1"/>
    </source>
</evidence>
<feature type="signal peptide" evidence="2">
    <location>
        <begin position="1"/>
        <end position="22"/>
    </location>
</feature>
<feature type="chain" id="PRO_5042166377" evidence="2">
    <location>
        <begin position="23"/>
        <end position="316"/>
    </location>
</feature>
<dbReference type="RefSeq" id="XP_062624814.1">
    <property type="nucleotide sequence ID" value="XM_062768830.1"/>
</dbReference>
<dbReference type="PANTHER" id="PTHR35192:SF2">
    <property type="entry name" value="APPLE DOMAIN-CONTAINING PROTEIN"/>
    <property type="match status" value="1"/>
</dbReference>
<evidence type="ECO:0000256" key="1">
    <source>
        <dbReference type="SAM" id="MobiDB-lite"/>
    </source>
</evidence>
<protein>
    <submittedName>
        <fullName evidence="4">Protein priA</fullName>
    </submittedName>
</protein>
<dbReference type="GeneID" id="87805568"/>
<evidence type="ECO:0000256" key="2">
    <source>
        <dbReference type="SAM" id="SignalP"/>
    </source>
</evidence>
<name>A0AAF0Y3J8_9TREE</name>
<evidence type="ECO:0000313" key="5">
    <source>
        <dbReference type="Proteomes" id="UP000827549"/>
    </source>
</evidence>
<accession>A0AAF0Y3J8</accession>
<dbReference type="InterPro" id="IPR048661">
    <property type="entry name" value="CPL1-like"/>
</dbReference>
<dbReference type="Proteomes" id="UP000827549">
    <property type="component" value="Chromosome 2"/>
</dbReference>
<dbReference type="InterPro" id="IPR038955">
    <property type="entry name" value="PriA/CPL1_fungi"/>
</dbReference>
<keyword evidence="5" id="KW-1185">Reference proteome</keyword>
<organism evidence="4 5">
    <name type="scientific">Vanrija pseudolonga</name>
    <dbReference type="NCBI Taxonomy" id="143232"/>
    <lineage>
        <taxon>Eukaryota</taxon>
        <taxon>Fungi</taxon>
        <taxon>Dikarya</taxon>
        <taxon>Basidiomycota</taxon>
        <taxon>Agaricomycotina</taxon>
        <taxon>Tremellomycetes</taxon>
        <taxon>Trichosporonales</taxon>
        <taxon>Trichosporonaceae</taxon>
        <taxon>Vanrija</taxon>
    </lineage>
</organism>